<name>A0ABW4VS86_9BACT</name>
<gene>
    <name evidence="2" type="ORF">ACFSKL_12700</name>
</gene>
<keyword evidence="1" id="KW-1133">Transmembrane helix</keyword>
<dbReference type="RefSeq" id="WP_376886589.1">
    <property type="nucleotide sequence ID" value="NZ_JBHUHR010000038.1"/>
</dbReference>
<keyword evidence="1" id="KW-0472">Membrane</keyword>
<keyword evidence="1" id="KW-0812">Transmembrane</keyword>
<sequence length="136" mass="15624">MKFPSIFRTAKPMGFEIKPRYYDPVREEIEQRTERIKRNLQAEGLIKSDEKMTDEFMQDYGSTIRGAFTQGGPIGKRKSSPLESAGLIRLIIFVLLVGVVFGYYYLEEAMTEILIYVVGGSALLWAFFRLKGKIKQ</sequence>
<keyword evidence="3" id="KW-1185">Reference proteome</keyword>
<evidence type="ECO:0000313" key="3">
    <source>
        <dbReference type="Proteomes" id="UP001597361"/>
    </source>
</evidence>
<feature type="transmembrane region" description="Helical" evidence="1">
    <location>
        <begin position="86"/>
        <end position="106"/>
    </location>
</feature>
<reference evidence="3" key="1">
    <citation type="journal article" date="2019" name="Int. J. Syst. Evol. Microbiol.">
        <title>The Global Catalogue of Microorganisms (GCM) 10K type strain sequencing project: providing services to taxonomists for standard genome sequencing and annotation.</title>
        <authorList>
            <consortium name="The Broad Institute Genomics Platform"/>
            <consortium name="The Broad Institute Genome Sequencing Center for Infectious Disease"/>
            <person name="Wu L."/>
            <person name="Ma J."/>
        </authorList>
    </citation>
    <scope>NUCLEOTIDE SEQUENCE [LARGE SCALE GENOMIC DNA]</scope>
    <source>
        <strain evidence="3">CGMCC 1.15180</strain>
    </source>
</reference>
<dbReference type="Proteomes" id="UP001597361">
    <property type="component" value="Unassembled WGS sequence"/>
</dbReference>
<evidence type="ECO:0000313" key="2">
    <source>
        <dbReference type="EMBL" id="MFD2035655.1"/>
    </source>
</evidence>
<feature type="transmembrane region" description="Helical" evidence="1">
    <location>
        <begin position="113"/>
        <end position="130"/>
    </location>
</feature>
<accession>A0ABW4VS86</accession>
<proteinExistence type="predicted"/>
<protein>
    <submittedName>
        <fullName evidence="2">Uncharacterized protein</fullName>
    </submittedName>
</protein>
<dbReference type="EMBL" id="JBHUHR010000038">
    <property type="protein sequence ID" value="MFD2035655.1"/>
    <property type="molecule type" value="Genomic_DNA"/>
</dbReference>
<comment type="caution">
    <text evidence="2">The sequence shown here is derived from an EMBL/GenBank/DDBJ whole genome shotgun (WGS) entry which is preliminary data.</text>
</comment>
<evidence type="ECO:0000256" key="1">
    <source>
        <dbReference type="SAM" id="Phobius"/>
    </source>
</evidence>
<organism evidence="2 3">
    <name type="scientific">Belliella marina</name>
    <dbReference type="NCBI Taxonomy" id="1644146"/>
    <lineage>
        <taxon>Bacteria</taxon>
        <taxon>Pseudomonadati</taxon>
        <taxon>Bacteroidota</taxon>
        <taxon>Cytophagia</taxon>
        <taxon>Cytophagales</taxon>
        <taxon>Cyclobacteriaceae</taxon>
        <taxon>Belliella</taxon>
    </lineage>
</organism>